<dbReference type="GO" id="GO:0004563">
    <property type="term" value="F:beta-N-acetylhexosaminidase activity"/>
    <property type="evidence" value="ECO:0007669"/>
    <property type="project" value="UniProtKB-EC"/>
</dbReference>
<dbReference type="GO" id="GO:0009254">
    <property type="term" value="P:peptidoglycan turnover"/>
    <property type="evidence" value="ECO:0007669"/>
    <property type="project" value="TreeGrafter"/>
</dbReference>
<dbReference type="Gene3D" id="3.20.20.300">
    <property type="entry name" value="Glycoside hydrolase, family 3, N-terminal domain"/>
    <property type="match status" value="1"/>
</dbReference>
<evidence type="ECO:0000256" key="3">
    <source>
        <dbReference type="ARBA" id="ARBA00012663"/>
    </source>
</evidence>
<feature type="domain" description="Glycoside hydrolase family 3 N-terminal" evidence="6">
    <location>
        <begin position="4"/>
        <end position="103"/>
    </location>
</feature>
<keyword evidence="5" id="KW-0326">Glycosidase</keyword>
<dbReference type="InterPro" id="IPR001764">
    <property type="entry name" value="Glyco_hydro_3_N"/>
</dbReference>
<proteinExistence type="inferred from homology"/>
<dbReference type="Pfam" id="PF00933">
    <property type="entry name" value="Glyco_hydro_3"/>
    <property type="match status" value="1"/>
</dbReference>
<dbReference type="PANTHER" id="PTHR30480">
    <property type="entry name" value="BETA-HEXOSAMINIDASE-RELATED"/>
    <property type="match status" value="1"/>
</dbReference>
<evidence type="ECO:0000256" key="2">
    <source>
        <dbReference type="ARBA" id="ARBA00005336"/>
    </source>
</evidence>
<dbReference type="GO" id="GO:0005975">
    <property type="term" value="P:carbohydrate metabolic process"/>
    <property type="evidence" value="ECO:0007669"/>
    <property type="project" value="InterPro"/>
</dbReference>
<dbReference type="Proteomes" id="UP000315889">
    <property type="component" value="Unassembled WGS sequence"/>
</dbReference>
<evidence type="ECO:0000256" key="5">
    <source>
        <dbReference type="ARBA" id="ARBA00023295"/>
    </source>
</evidence>
<dbReference type="AlphaFoldDB" id="A0A520M934"/>
<dbReference type="EC" id="3.2.1.52" evidence="3"/>
<dbReference type="InterPro" id="IPR019800">
    <property type="entry name" value="Glyco_hydro_3_AS"/>
</dbReference>
<name>A0A520M934_9GAMM</name>
<comment type="caution">
    <text evidence="7">The sequence shown here is derived from an EMBL/GenBank/DDBJ whole genome shotgun (WGS) entry which is preliminary data.</text>
</comment>
<evidence type="ECO:0000256" key="1">
    <source>
        <dbReference type="ARBA" id="ARBA00001231"/>
    </source>
</evidence>
<dbReference type="InterPro" id="IPR036962">
    <property type="entry name" value="Glyco_hydro_3_N_sf"/>
</dbReference>
<gene>
    <name evidence="7" type="ORF">EVB03_10320</name>
</gene>
<organism evidence="7 8">
    <name type="scientific">SAR92 clade bacterium</name>
    <dbReference type="NCBI Taxonomy" id="2315479"/>
    <lineage>
        <taxon>Bacteria</taxon>
        <taxon>Pseudomonadati</taxon>
        <taxon>Pseudomonadota</taxon>
        <taxon>Gammaproteobacteria</taxon>
        <taxon>Cellvibrionales</taxon>
        <taxon>Porticoccaceae</taxon>
        <taxon>SAR92 clade</taxon>
    </lineage>
</organism>
<evidence type="ECO:0000256" key="4">
    <source>
        <dbReference type="ARBA" id="ARBA00022801"/>
    </source>
</evidence>
<dbReference type="SUPFAM" id="SSF51445">
    <property type="entry name" value="(Trans)glycosidases"/>
    <property type="match status" value="1"/>
</dbReference>
<dbReference type="InterPro" id="IPR017853">
    <property type="entry name" value="GH"/>
</dbReference>
<reference evidence="7 8" key="1">
    <citation type="submission" date="2019-02" db="EMBL/GenBank/DDBJ databases">
        <title>Prokaryotic population dynamics and viral predation in marine succession experiment using metagenomics: the confinement effect.</title>
        <authorList>
            <person name="Haro-Moreno J.M."/>
            <person name="Rodriguez-Valera F."/>
            <person name="Lopez-Perez M."/>
        </authorList>
    </citation>
    <scope>NUCLEOTIDE SEQUENCE [LARGE SCALE GENOMIC DNA]</scope>
    <source>
        <strain evidence="7">MED-G170</strain>
    </source>
</reference>
<evidence type="ECO:0000313" key="8">
    <source>
        <dbReference type="Proteomes" id="UP000315889"/>
    </source>
</evidence>
<evidence type="ECO:0000313" key="7">
    <source>
        <dbReference type="EMBL" id="RZO17744.1"/>
    </source>
</evidence>
<feature type="non-terminal residue" evidence="7">
    <location>
        <position position="1"/>
    </location>
</feature>
<comment type="similarity">
    <text evidence="2">Belongs to the glycosyl hydrolase 3 family.</text>
</comment>
<dbReference type="PROSITE" id="PS00775">
    <property type="entry name" value="GLYCOSYL_HYDROL_F3"/>
    <property type="match status" value="1"/>
</dbReference>
<dbReference type="PANTHER" id="PTHR30480:SF13">
    <property type="entry name" value="BETA-HEXOSAMINIDASE"/>
    <property type="match status" value="1"/>
</dbReference>
<accession>A0A520M934</accession>
<evidence type="ECO:0000259" key="6">
    <source>
        <dbReference type="Pfam" id="PF00933"/>
    </source>
</evidence>
<keyword evidence="4" id="KW-0378">Hydrolase</keyword>
<dbReference type="EMBL" id="SHBP01000036">
    <property type="protein sequence ID" value="RZO17744.1"/>
    <property type="molecule type" value="Genomic_DNA"/>
</dbReference>
<protein>
    <recommendedName>
        <fullName evidence="3">beta-N-acetylhexosaminidase</fullName>
        <ecNumber evidence="3">3.2.1.52</ecNumber>
    </recommendedName>
</protein>
<sequence>DSRGWEQMESHDLKPFRALANNLGGIMPAHITFPAIDPFSVGFSSYWLREILRQKLGFKGVIFSDDLTMKGADVAGGYESKAKMALDAGCDMILVCNCPEGAVEVLSYMEKQNVPQNDKIGAMRSSKSVAWSDLEQSPRRLAVIEKLSSVI</sequence>
<comment type="catalytic activity">
    <reaction evidence="1">
        <text>Hydrolysis of terminal non-reducing N-acetyl-D-hexosamine residues in N-acetyl-beta-D-hexosaminides.</text>
        <dbReference type="EC" id="3.2.1.52"/>
    </reaction>
</comment>
<dbReference type="InterPro" id="IPR050226">
    <property type="entry name" value="NagZ_Beta-hexosaminidase"/>
</dbReference>